<evidence type="ECO:0000313" key="3">
    <source>
        <dbReference type="Proteomes" id="UP000240971"/>
    </source>
</evidence>
<gene>
    <name evidence="2" type="ORF">CLV51_103297</name>
</gene>
<protein>
    <submittedName>
        <fullName evidence="2">Uncharacterized protein</fullName>
    </submittedName>
</protein>
<evidence type="ECO:0000256" key="1">
    <source>
        <dbReference type="SAM" id="MobiDB-lite"/>
    </source>
</evidence>
<sequence>MQQGYDPTPANKVSSRAVANDSPSAGIALPAVTPFQRRKDKVSKQEEAHSQNDQLTAQPIAGTPIIQRVLEDKEIEEHLAIIDSGKFDIGWFLNWQRQIAVVKPTYRTMGPEFEFAKLNAEGVPIHVDLARSTETINGLPFVIETDAGNVIELACPPFVLGTNMNDWEKAKSRSMLVAHVFEQTLKQMAERGAGSGGNLGWLLENVAGLFSTTLQYTEVKASYNDTPLTTFSKGVAAFTNEFFDKNAMTNSQINLKMTTNEVGMALRKGTKGSSPNIIIKNILTAQLFEGLKAFIEEGNVEQYRNRVAIISYYLSQIPTMALQFIMNDVRSQHMEQHPETREQNRDTFKAIPANQKLLIRLSSIKDYMGFWIKASLNDMMKDDPVIKGMVLAIKPETLAGFMLDRSGKTWEAHKEGLEAYSNTDLSEAYKNALSIIINNLVALASTKDIPTPQKMKIPRYKDEGGTKDLVNYAAGAPFMARPDTYVPLEGGHLVEARGLNKKIYDNQFMRGFQMPYYRASQGQLANEETPDYYKIASDKKKNTLADWPEQIANQVLIKAINSHDDLNVAAQQLVDVIKEAITMDERLKQYTYVLISKSVGAYAKSKGLQKEVIALFSPLVTKLFQGQAK</sequence>
<comment type="caution">
    <text evidence="2">The sequence shown here is derived from an EMBL/GenBank/DDBJ whole genome shotgun (WGS) entry which is preliminary data.</text>
</comment>
<keyword evidence="3" id="KW-1185">Reference proteome</keyword>
<organism evidence="2 3">
    <name type="scientific">Chitinophaga niastensis</name>
    <dbReference type="NCBI Taxonomy" id="536980"/>
    <lineage>
        <taxon>Bacteria</taxon>
        <taxon>Pseudomonadati</taxon>
        <taxon>Bacteroidota</taxon>
        <taxon>Chitinophagia</taxon>
        <taxon>Chitinophagales</taxon>
        <taxon>Chitinophagaceae</taxon>
        <taxon>Chitinophaga</taxon>
    </lineage>
</organism>
<evidence type="ECO:0000313" key="2">
    <source>
        <dbReference type="EMBL" id="PSL46319.1"/>
    </source>
</evidence>
<feature type="region of interest" description="Disordered" evidence="1">
    <location>
        <begin position="1"/>
        <end position="58"/>
    </location>
</feature>
<dbReference type="EMBL" id="PYAW01000003">
    <property type="protein sequence ID" value="PSL46319.1"/>
    <property type="molecule type" value="Genomic_DNA"/>
</dbReference>
<name>A0A2P8HJC2_CHINA</name>
<reference evidence="2 3" key="1">
    <citation type="submission" date="2018-03" db="EMBL/GenBank/DDBJ databases">
        <title>Genomic Encyclopedia of Archaeal and Bacterial Type Strains, Phase II (KMG-II): from individual species to whole genera.</title>
        <authorList>
            <person name="Goeker M."/>
        </authorList>
    </citation>
    <scope>NUCLEOTIDE SEQUENCE [LARGE SCALE GENOMIC DNA]</scope>
    <source>
        <strain evidence="2 3">DSM 24859</strain>
    </source>
</reference>
<dbReference type="Proteomes" id="UP000240971">
    <property type="component" value="Unassembled WGS sequence"/>
</dbReference>
<dbReference type="OrthoDB" id="292792at2"/>
<dbReference type="RefSeq" id="WP_106529108.1">
    <property type="nucleotide sequence ID" value="NZ_PYAW01000003.1"/>
</dbReference>
<proteinExistence type="predicted"/>
<dbReference type="AlphaFoldDB" id="A0A2P8HJC2"/>
<accession>A0A2P8HJC2</accession>